<dbReference type="STRING" id="1247936.BN2475_100162"/>
<keyword evidence="2" id="KW-1185">Reference proteome</keyword>
<dbReference type="Proteomes" id="UP000187012">
    <property type="component" value="Unassembled WGS sequence"/>
</dbReference>
<proteinExistence type="predicted"/>
<evidence type="ECO:0000313" key="1">
    <source>
        <dbReference type="EMBL" id="SIT37186.1"/>
    </source>
</evidence>
<sequence>MQQASSAAPQLSYRGVLVIRLDHADAFRTV</sequence>
<gene>
    <name evidence="1" type="ORF">BN2475_100162</name>
</gene>
<evidence type="ECO:0000313" key="2">
    <source>
        <dbReference type="Proteomes" id="UP000187012"/>
    </source>
</evidence>
<dbReference type="AlphaFoldDB" id="A0A1N7RQ19"/>
<reference evidence="1 2" key="1">
    <citation type="submission" date="2016-12" db="EMBL/GenBank/DDBJ databases">
        <authorList>
            <person name="Song W.-J."/>
            <person name="Kurnit D.M."/>
        </authorList>
    </citation>
    <scope>NUCLEOTIDE SEQUENCE [LARGE SCALE GENOMIC DNA]</scope>
    <source>
        <strain evidence="1 2">STM7296</strain>
    </source>
</reference>
<protein>
    <submittedName>
        <fullName evidence="1">Uncharacterized protein</fullName>
    </submittedName>
</protein>
<dbReference type="EMBL" id="CYGX02000010">
    <property type="protein sequence ID" value="SIT37186.1"/>
    <property type="molecule type" value="Genomic_DNA"/>
</dbReference>
<organism evidence="1 2">
    <name type="scientific">Paraburkholderia ribeironis</name>
    <dbReference type="NCBI Taxonomy" id="1247936"/>
    <lineage>
        <taxon>Bacteria</taxon>
        <taxon>Pseudomonadati</taxon>
        <taxon>Pseudomonadota</taxon>
        <taxon>Betaproteobacteria</taxon>
        <taxon>Burkholderiales</taxon>
        <taxon>Burkholderiaceae</taxon>
        <taxon>Paraburkholderia</taxon>
    </lineage>
</organism>
<name>A0A1N7RQ19_9BURK</name>
<accession>A0A1N7RQ19</accession>